<comment type="subcellular location">
    <subcellularLocation>
        <location evidence="1">Cell membrane</location>
        <topology evidence="1">Lipid-anchor</topology>
    </subcellularLocation>
</comment>
<dbReference type="EMBL" id="BMPG01000002">
    <property type="protein sequence ID" value="GGL59124.1"/>
    <property type="molecule type" value="Genomic_DNA"/>
</dbReference>
<feature type="region of interest" description="Disordered" evidence="7">
    <location>
        <begin position="353"/>
        <end position="377"/>
    </location>
</feature>
<keyword evidence="3" id="KW-1003">Cell membrane</keyword>
<sequence>MADFERRDILKTLGGAGTLAMTGLAGCSGGGGNETTTQSGGSESGDSEDAETTSSDPTNVGMVYALGGLGDKSFNDMAHRGVQEAEDEYGVSYQNMEPGSQSEISTLQRKLASSQSPSYELVTTVGYVQADALKTNAEQFPDQQFQIIDSVVDMDNVSSYTFKEHQGSFQVGYLAGLLSTQDFSAGTGSTKPDEKVVGFVGGKEVPLIQKFEAGYRAGVKHADDSIEVRAAYAGAYNDPATGKEIALSMFDEGADMVYHAAGGTGIGVFKAAQERGRFAFGVDSDQSKSASEYADVILASMVKRVNNAVFECVGNVVNDEFDGGSVHSLGLAEDGVACVYGAELGGDIPQSAKDKLATSKEQIASGEIEVPQKPENV</sequence>
<dbReference type="InterPro" id="IPR050957">
    <property type="entry name" value="BMP_lipoprotein"/>
</dbReference>
<evidence type="ECO:0000259" key="8">
    <source>
        <dbReference type="Pfam" id="PF02608"/>
    </source>
</evidence>
<comment type="similarity">
    <text evidence="2">Belongs to the BMP lipoprotein family.</text>
</comment>
<feature type="domain" description="ABC transporter substrate-binding protein PnrA-like" evidence="8">
    <location>
        <begin position="60"/>
        <end position="372"/>
    </location>
</feature>
<dbReference type="Proteomes" id="UP000607197">
    <property type="component" value="Unassembled WGS sequence"/>
</dbReference>
<feature type="region of interest" description="Disordered" evidence="7">
    <location>
        <begin position="23"/>
        <end position="61"/>
    </location>
</feature>
<dbReference type="OrthoDB" id="26626at2157"/>
<keyword evidence="10" id="KW-1185">Reference proteome</keyword>
<protein>
    <submittedName>
        <fullName evidence="9">BMP family ABC transporter substrate-binding protein</fullName>
    </submittedName>
</protein>
<comment type="caution">
    <text evidence="9">The sequence shown here is derived from an EMBL/GenBank/DDBJ whole genome shotgun (WGS) entry which is preliminary data.</text>
</comment>
<dbReference type="PANTHER" id="PTHR34296">
    <property type="entry name" value="TRANSCRIPTIONAL ACTIVATOR PROTEIN MED"/>
    <property type="match status" value="1"/>
</dbReference>
<evidence type="ECO:0000256" key="1">
    <source>
        <dbReference type="ARBA" id="ARBA00004193"/>
    </source>
</evidence>
<keyword evidence="5" id="KW-0472">Membrane</keyword>
<gene>
    <name evidence="9" type="ORF">GCM10009039_16740</name>
</gene>
<evidence type="ECO:0000256" key="6">
    <source>
        <dbReference type="ARBA" id="ARBA00023288"/>
    </source>
</evidence>
<dbReference type="PANTHER" id="PTHR34296:SF2">
    <property type="entry name" value="ABC TRANSPORTER GUANOSINE-BINDING PROTEIN NUPN"/>
    <property type="match status" value="1"/>
</dbReference>
<accession>A0A830FBR7</accession>
<organism evidence="9 10">
    <name type="scientific">Halocalculus aciditolerans</name>
    <dbReference type="NCBI Taxonomy" id="1383812"/>
    <lineage>
        <taxon>Archaea</taxon>
        <taxon>Methanobacteriati</taxon>
        <taxon>Methanobacteriota</taxon>
        <taxon>Stenosarchaea group</taxon>
        <taxon>Halobacteria</taxon>
        <taxon>Halobacteriales</taxon>
        <taxon>Halobacteriaceae</taxon>
        <taxon>Halocalculus</taxon>
    </lineage>
</organism>
<keyword evidence="4" id="KW-0732">Signal</keyword>
<keyword evidence="6" id="KW-0449">Lipoprotein</keyword>
<evidence type="ECO:0000256" key="7">
    <source>
        <dbReference type="SAM" id="MobiDB-lite"/>
    </source>
</evidence>
<dbReference type="GO" id="GO:0005886">
    <property type="term" value="C:plasma membrane"/>
    <property type="evidence" value="ECO:0007669"/>
    <property type="project" value="UniProtKB-SubCell"/>
</dbReference>
<dbReference type="InterPro" id="IPR028082">
    <property type="entry name" value="Peripla_BP_I"/>
</dbReference>
<dbReference type="Pfam" id="PF02608">
    <property type="entry name" value="Bmp"/>
    <property type="match status" value="1"/>
</dbReference>
<dbReference type="InterPro" id="IPR003760">
    <property type="entry name" value="PnrA-like"/>
</dbReference>
<dbReference type="RefSeq" id="WP_188977859.1">
    <property type="nucleotide sequence ID" value="NZ_BMPG01000002.1"/>
</dbReference>
<dbReference type="AlphaFoldDB" id="A0A830FBR7"/>
<reference evidence="9" key="2">
    <citation type="submission" date="2020-09" db="EMBL/GenBank/DDBJ databases">
        <authorList>
            <person name="Sun Q."/>
            <person name="Ohkuma M."/>
        </authorList>
    </citation>
    <scope>NUCLEOTIDE SEQUENCE</scope>
    <source>
        <strain evidence="9">JCM 19596</strain>
    </source>
</reference>
<proteinExistence type="inferred from homology"/>
<dbReference type="CDD" id="cd06354">
    <property type="entry name" value="PBP1_PrnA-like"/>
    <property type="match status" value="1"/>
</dbReference>
<evidence type="ECO:0000256" key="4">
    <source>
        <dbReference type="ARBA" id="ARBA00022729"/>
    </source>
</evidence>
<evidence type="ECO:0000256" key="2">
    <source>
        <dbReference type="ARBA" id="ARBA00008610"/>
    </source>
</evidence>
<evidence type="ECO:0000313" key="10">
    <source>
        <dbReference type="Proteomes" id="UP000607197"/>
    </source>
</evidence>
<evidence type="ECO:0000313" key="9">
    <source>
        <dbReference type="EMBL" id="GGL59124.1"/>
    </source>
</evidence>
<dbReference type="SUPFAM" id="SSF53822">
    <property type="entry name" value="Periplasmic binding protein-like I"/>
    <property type="match status" value="1"/>
</dbReference>
<evidence type="ECO:0000256" key="3">
    <source>
        <dbReference type="ARBA" id="ARBA00022475"/>
    </source>
</evidence>
<name>A0A830FBR7_9EURY</name>
<reference evidence="9" key="1">
    <citation type="journal article" date="2014" name="Int. J. Syst. Evol. Microbiol.">
        <title>Complete genome sequence of Corynebacterium casei LMG S-19264T (=DSM 44701T), isolated from a smear-ripened cheese.</title>
        <authorList>
            <consortium name="US DOE Joint Genome Institute (JGI-PGF)"/>
            <person name="Walter F."/>
            <person name="Albersmeier A."/>
            <person name="Kalinowski J."/>
            <person name="Ruckert C."/>
        </authorList>
    </citation>
    <scope>NUCLEOTIDE SEQUENCE</scope>
    <source>
        <strain evidence="9">JCM 19596</strain>
    </source>
</reference>
<evidence type="ECO:0000256" key="5">
    <source>
        <dbReference type="ARBA" id="ARBA00023136"/>
    </source>
</evidence>
<dbReference type="PROSITE" id="PS51257">
    <property type="entry name" value="PROKAR_LIPOPROTEIN"/>
    <property type="match status" value="1"/>
</dbReference>
<dbReference type="Gene3D" id="3.40.50.2300">
    <property type="match status" value="2"/>
</dbReference>